<keyword evidence="11" id="KW-1185">Reference proteome</keyword>
<feature type="domain" description="HPt" evidence="9">
    <location>
        <begin position="9"/>
        <end position="112"/>
    </location>
</feature>
<dbReference type="InterPro" id="IPR043128">
    <property type="entry name" value="Rev_trsase/Diguanyl_cyclase"/>
</dbReference>
<dbReference type="RefSeq" id="WP_048496652.1">
    <property type="nucleotide sequence ID" value="NZ_LFBU01000001.1"/>
</dbReference>
<dbReference type="SUPFAM" id="SSF47226">
    <property type="entry name" value="Histidine-containing phosphotransfer domain, HPT domain"/>
    <property type="match status" value="1"/>
</dbReference>
<dbReference type="InterPro" id="IPR001789">
    <property type="entry name" value="Sig_transdc_resp-reg_receiver"/>
</dbReference>
<comment type="caution">
    <text evidence="10">The sequence shown here is derived from an EMBL/GenBank/DDBJ whole genome shotgun (WGS) entry which is preliminary data.</text>
</comment>
<dbReference type="CDD" id="cd01949">
    <property type="entry name" value="GGDEF"/>
    <property type="match status" value="1"/>
</dbReference>
<evidence type="ECO:0000256" key="4">
    <source>
        <dbReference type="ARBA" id="ARBA00034247"/>
    </source>
</evidence>
<dbReference type="GO" id="GO:0043709">
    <property type="term" value="P:cell adhesion involved in single-species biofilm formation"/>
    <property type="evidence" value="ECO:0007669"/>
    <property type="project" value="TreeGrafter"/>
</dbReference>
<dbReference type="PANTHER" id="PTHR45138:SF9">
    <property type="entry name" value="DIGUANYLATE CYCLASE DGCM-RELATED"/>
    <property type="match status" value="1"/>
</dbReference>
<protein>
    <recommendedName>
        <fullName evidence="2">diguanylate cyclase</fullName>
        <ecNumber evidence="2">2.7.7.65</ecNumber>
    </recommendedName>
</protein>
<keyword evidence="6" id="KW-0597">Phosphoprotein</keyword>
<dbReference type="PATRIC" id="fig|1658765.3.peg.2957"/>
<feature type="domain" description="Response regulatory" evidence="7">
    <location>
        <begin position="271"/>
        <end position="387"/>
    </location>
</feature>
<dbReference type="SMART" id="SM00267">
    <property type="entry name" value="GGDEF"/>
    <property type="match status" value="1"/>
</dbReference>
<gene>
    <name evidence="10" type="ORF">Msub_12933</name>
</gene>
<dbReference type="NCBIfam" id="TIGR00254">
    <property type="entry name" value="GGDEF"/>
    <property type="match status" value="1"/>
</dbReference>
<dbReference type="SUPFAM" id="SSF55073">
    <property type="entry name" value="Nucleotide cyclase"/>
    <property type="match status" value="1"/>
</dbReference>
<reference evidence="10 11" key="1">
    <citation type="submission" date="2015-06" db="EMBL/GenBank/DDBJ databases">
        <title>Marinobacter subterrani, a genetically tractable neutrophilic iron-oxidizing strain isolated from the Soudan Iron Mine.</title>
        <authorList>
            <person name="Bonis B.M."/>
            <person name="Gralnick J.A."/>
        </authorList>
    </citation>
    <scope>NUCLEOTIDE SEQUENCE [LARGE SCALE GENOMIC DNA]</scope>
    <source>
        <strain evidence="10 11">JG233</strain>
    </source>
</reference>
<dbReference type="InterPro" id="IPR029787">
    <property type="entry name" value="Nucleotide_cyclase"/>
</dbReference>
<evidence type="ECO:0000256" key="6">
    <source>
        <dbReference type="PROSITE-ProRule" id="PRU00169"/>
    </source>
</evidence>
<dbReference type="GO" id="GO:1902201">
    <property type="term" value="P:negative regulation of bacterial-type flagellum-dependent cell motility"/>
    <property type="evidence" value="ECO:0007669"/>
    <property type="project" value="TreeGrafter"/>
</dbReference>
<evidence type="ECO:0000259" key="9">
    <source>
        <dbReference type="PROSITE" id="PS50894"/>
    </source>
</evidence>
<organism evidence="10 11">
    <name type="scientific">Marinobacter subterrani</name>
    <dbReference type="NCBI Taxonomy" id="1658765"/>
    <lineage>
        <taxon>Bacteria</taxon>
        <taxon>Pseudomonadati</taxon>
        <taxon>Pseudomonadota</taxon>
        <taxon>Gammaproteobacteria</taxon>
        <taxon>Pseudomonadales</taxon>
        <taxon>Marinobacteraceae</taxon>
        <taxon>Marinobacter</taxon>
    </lineage>
</organism>
<dbReference type="STRING" id="1658765.Msub_12933"/>
<dbReference type="InterPro" id="IPR050469">
    <property type="entry name" value="Diguanylate_Cyclase"/>
</dbReference>
<evidence type="ECO:0000313" key="10">
    <source>
        <dbReference type="EMBL" id="KMQ76719.1"/>
    </source>
</evidence>
<dbReference type="Pfam" id="PF01627">
    <property type="entry name" value="Hpt"/>
    <property type="match status" value="1"/>
</dbReference>
<feature type="modified residue" description="Phosphohistidine" evidence="5">
    <location>
        <position position="56"/>
    </location>
</feature>
<dbReference type="EMBL" id="LFBU01000001">
    <property type="protein sequence ID" value="KMQ76719.1"/>
    <property type="molecule type" value="Genomic_DNA"/>
</dbReference>
<evidence type="ECO:0000259" key="8">
    <source>
        <dbReference type="PROSITE" id="PS50887"/>
    </source>
</evidence>
<evidence type="ECO:0000256" key="2">
    <source>
        <dbReference type="ARBA" id="ARBA00012528"/>
    </source>
</evidence>
<dbReference type="Gene3D" id="3.30.70.270">
    <property type="match status" value="1"/>
</dbReference>
<comment type="cofactor">
    <cofactor evidence="1">
        <name>Mg(2+)</name>
        <dbReference type="ChEBI" id="CHEBI:18420"/>
    </cofactor>
</comment>
<dbReference type="PANTHER" id="PTHR45138">
    <property type="entry name" value="REGULATORY COMPONENTS OF SENSORY TRANSDUCTION SYSTEM"/>
    <property type="match status" value="1"/>
</dbReference>
<dbReference type="GO" id="GO:0004672">
    <property type="term" value="F:protein kinase activity"/>
    <property type="evidence" value="ECO:0007669"/>
    <property type="project" value="UniProtKB-ARBA"/>
</dbReference>
<dbReference type="InterPro" id="IPR008207">
    <property type="entry name" value="Sig_transdc_His_kin_Hpt_dom"/>
</dbReference>
<accession>A0A0J7JFM4</accession>
<dbReference type="OrthoDB" id="9812260at2"/>
<sequence length="563" mass="62091">MASQTNGDVSTRLEVLRYKFLARAKNDIEDLSVQADLIRRGELTAEGLIRCYQCLHRLSGSAGTFGLPELGEAARLLEKRLKVQAETLTDQTATLHQSVQVSDGLAEGIDALAQLVEVKADSTVAQPAVAAPGEMFEGSHGMQVSVIVMDNGNERLPSAELLRYGFLCDTVNRDNPAAVGKILNETPGASAILCRDSALAEVILLRDQSLAKGSRRRLPVICIGRDDSFSNKYDVAKLGAFAFFPEPVDIPELAERVESLAIERSSRVEGRVLIVEDDTELAEHYCLVLQSAGIDARTVSDPLHLMPELSVFQPDIVLMDVQIGHYSGVTLARLIRFEPQWLSLPIIYLSSEDDPDNQLEALSKGADEFLMKPISDDYLVRSVRIRCYRARQLSELMNRDSLTGLLKHSLIKQEVEKELARCRRDGHPSSVVMLDLDHFKQVNDTWGHRYGDMVIRTLANLLRNRLRETDMIGRYGGEEFLLVLPHCPAQEAAELIGEIAGSFRELIFSAGDQGFQVTLSAGVAAINDFTGGDQALEAADRALYERKRAGRNGVTVHVSPAQR</sequence>
<dbReference type="InterPro" id="IPR000160">
    <property type="entry name" value="GGDEF_dom"/>
</dbReference>
<dbReference type="SMART" id="SM00448">
    <property type="entry name" value="REC"/>
    <property type="match status" value="1"/>
</dbReference>
<dbReference type="InterPro" id="IPR036641">
    <property type="entry name" value="HPT_dom_sf"/>
</dbReference>
<evidence type="ECO:0000256" key="5">
    <source>
        <dbReference type="PROSITE-ProRule" id="PRU00110"/>
    </source>
</evidence>
<dbReference type="PROSITE" id="PS50894">
    <property type="entry name" value="HPT"/>
    <property type="match status" value="1"/>
</dbReference>
<proteinExistence type="predicted"/>
<dbReference type="PROSITE" id="PS50887">
    <property type="entry name" value="GGDEF"/>
    <property type="match status" value="1"/>
</dbReference>
<dbReference type="GO" id="GO:0000160">
    <property type="term" value="P:phosphorelay signal transduction system"/>
    <property type="evidence" value="ECO:0007669"/>
    <property type="project" value="UniProtKB-KW"/>
</dbReference>
<dbReference type="FunFam" id="3.30.70.270:FF:000001">
    <property type="entry name" value="Diguanylate cyclase domain protein"/>
    <property type="match status" value="1"/>
</dbReference>
<dbReference type="GO" id="GO:0052621">
    <property type="term" value="F:diguanylate cyclase activity"/>
    <property type="evidence" value="ECO:0007669"/>
    <property type="project" value="UniProtKB-EC"/>
</dbReference>
<dbReference type="InterPro" id="IPR011006">
    <property type="entry name" value="CheY-like_superfamily"/>
</dbReference>
<dbReference type="Gene3D" id="1.20.120.160">
    <property type="entry name" value="HPT domain"/>
    <property type="match status" value="1"/>
</dbReference>
<evidence type="ECO:0000259" key="7">
    <source>
        <dbReference type="PROSITE" id="PS50110"/>
    </source>
</evidence>
<feature type="domain" description="GGDEF" evidence="8">
    <location>
        <begin position="427"/>
        <end position="559"/>
    </location>
</feature>
<dbReference type="AlphaFoldDB" id="A0A0J7JFM4"/>
<dbReference type="PROSITE" id="PS50110">
    <property type="entry name" value="RESPONSE_REGULATORY"/>
    <property type="match status" value="1"/>
</dbReference>
<dbReference type="Proteomes" id="UP000036102">
    <property type="component" value="Unassembled WGS sequence"/>
</dbReference>
<comment type="catalytic activity">
    <reaction evidence="4">
        <text>2 GTP = 3',3'-c-di-GMP + 2 diphosphate</text>
        <dbReference type="Rhea" id="RHEA:24898"/>
        <dbReference type="ChEBI" id="CHEBI:33019"/>
        <dbReference type="ChEBI" id="CHEBI:37565"/>
        <dbReference type="ChEBI" id="CHEBI:58805"/>
        <dbReference type="EC" id="2.7.7.65"/>
    </reaction>
</comment>
<evidence type="ECO:0000313" key="11">
    <source>
        <dbReference type="Proteomes" id="UP000036102"/>
    </source>
</evidence>
<dbReference type="Pfam" id="PF00990">
    <property type="entry name" value="GGDEF"/>
    <property type="match status" value="1"/>
</dbReference>
<dbReference type="CDD" id="cd00088">
    <property type="entry name" value="HPT"/>
    <property type="match status" value="1"/>
</dbReference>
<evidence type="ECO:0000256" key="1">
    <source>
        <dbReference type="ARBA" id="ARBA00001946"/>
    </source>
</evidence>
<keyword evidence="3" id="KW-0902">Two-component regulatory system</keyword>
<dbReference type="Gene3D" id="3.40.50.2300">
    <property type="match status" value="1"/>
</dbReference>
<dbReference type="EC" id="2.7.7.65" evidence="2"/>
<dbReference type="GO" id="GO:0005886">
    <property type="term" value="C:plasma membrane"/>
    <property type="evidence" value="ECO:0007669"/>
    <property type="project" value="TreeGrafter"/>
</dbReference>
<dbReference type="SUPFAM" id="SSF52172">
    <property type="entry name" value="CheY-like"/>
    <property type="match status" value="1"/>
</dbReference>
<dbReference type="Pfam" id="PF00072">
    <property type="entry name" value="Response_reg"/>
    <property type="match status" value="1"/>
</dbReference>
<name>A0A0J7JFM4_9GAMM</name>
<evidence type="ECO:0000256" key="3">
    <source>
        <dbReference type="ARBA" id="ARBA00023012"/>
    </source>
</evidence>
<feature type="modified residue" description="4-aspartylphosphate" evidence="6">
    <location>
        <position position="320"/>
    </location>
</feature>